<evidence type="ECO:0000313" key="6">
    <source>
        <dbReference type="Proteomes" id="UP000050525"/>
    </source>
</evidence>
<dbReference type="Pfam" id="PF00493">
    <property type="entry name" value="MCM"/>
    <property type="match status" value="1"/>
</dbReference>
<dbReference type="GO" id="GO:0005524">
    <property type="term" value="F:ATP binding"/>
    <property type="evidence" value="ECO:0007669"/>
    <property type="project" value="UniProtKB-KW"/>
</dbReference>
<name>A0A151MNQ2_ALLMI</name>
<feature type="domain" description="MCM C-terminal AAA(+) ATPase" evidence="4">
    <location>
        <begin position="67"/>
        <end position="120"/>
    </location>
</feature>
<dbReference type="PROSITE" id="PS50051">
    <property type="entry name" value="MCM_2"/>
    <property type="match status" value="1"/>
</dbReference>
<evidence type="ECO:0000256" key="3">
    <source>
        <dbReference type="ARBA" id="ARBA00022840"/>
    </source>
</evidence>
<dbReference type="GO" id="GO:0005634">
    <property type="term" value="C:nucleus"/>
    <property type="evidence" value="ECO:0007669"/>
    <property type="project" value="TreeGrafter"/>
</dbReference>
<dbReference type="GO" id="GO:1902975">
    <property type="term" value="P:mitotic DNA replication initiation"/>
    <property type="evidence" value="ECO:0007669"/>
    <property type="project" value="TreeGrafter"/>
</dbReference>
<dbReference type="GO" id="GO:0003697">
    <property type="term" value="F:single-stranded DNA binding"/>
    <property type="evidence" value="ECO:0007669"/>
    <property type="project" value="TreeGrafter"/>
</dbReference>
<evidence type="ECO:0000256" key="1">
    <source>
        <dbReference type="ARBA" id="ARBA00008010"/>
    </source>
</evidence>
<dbReference type="Proteomes" id="UP000050525">
    <property type="component" value="Unassembled WGS sequence"/>
</dbReference>
<sequence length="120" mass="13085">MPKAAMSLCQAASLKKTLLGCGDICWKLRTIMLANNIKLMSKEIAPTISADGVTKIKKFCKAQTKDIFDHLSKSLAPSIHGHEYIKKAVLCMLLGGNEKVLDNGTRIRGDINILLIGKSM</sequence>
<keyword evidence="3" id="KW-0067">ATP-binding</keyword>
<evidence type="ECO:0000256" key="2">
    <source>
        <dbReference type="ARBA" id="ARBA00022741"/>
    </source>
</evidence>
<dbReference type="AlphaFoldDB" id="A0A151MNQ2"/>
<dbReference type="GO" id="GO:0000727">
    <property type="term" value="P:double-strand break repair via break-induced replication"/>
    <property type="evidence" value="ECO:0007669"/>
    <property type="project" value="TreeGrafter"/>
</dbReference>
<dbReference type="PANTHER" id="PTHR11630:SF71">
    <property type="entry name" value="DNA REPLICATION LICENSING FACTOR MCM3"/>
    <property type="match status" value="1"/>
</dbReference>
<proteinExistence type="inferred from homology"/>
<dbReference type="InterPro" id="IPR001208">
    <property type="entry name" value="MCM_dom"/>
</dbReference>
<dbReference type="InterPro" id="IPR027417">
    <property type="entry name" value="P-loop_NTPase"/>
</dbReference>
<dbReference type="EMBL" id="AKHW03005657">
    <property type="protein sequence ID" value="KYO26165.1"/>
    <property type="molecule type" value="Genomic_DNA"/>
</dbReference>
<dbReference type="Gene3D" id="3.40.50.300">
    <property type="entry name" value="P-loop containing nucleotide triphosphate hydrolases"/>
    <property type="match status" value="1"/>
</dbReference>
<reference evidence="5 6" key="1">
    <citation type="journal article" date="2012" name="Genome Biol.">
        <title>Sequencing three crocodilian genomes to illuminate the evolution of archosaurs and amniotes.</title>
        <authorList>
            <person name="St John J.A."/>
            <person name="Braun E.L."/>
            <person name="Isberg S.R."/>
            <person name="Miles L.G."/>
            <person name="Chong A.Y."/>
            <person name="Gongora J."/>
            <person name="Dalzell P."/>
            <person name="Moran C."/>
            <person name="Bed'hom B."/>
            <person name="Abzhanov A."/>
            <person name="Burgess S.C."/>
            <person name="Cooksey A.M."/>
            <person name="Castoe T.A."/>
            <person name="Crawford N.G."/>
            <person name="Densmore L.D."/>
            <person name="Drew J.C."/>
            <person name="Edwards S.V."/>
            <person name="Faircloth B.C."/>
            <person name="Fujita M.K."/>
            <person name="Greenwold M.J."/>
            <person name="Hoffmann F.G."/>
            <person name="Howard J.M."/>
            <person name="Iguchi T."/>
            <person name="Janes D.E."/>
            <person name="Khan S.Y."/>
            <person name="Kohno S."/>
            <person name="de Koning A.J."/>
            <person name="Lance S.L."/>
            <person name="McCarthy F.M."/>
            <person name="McCormack J.E."/>
            <person name="Merchant M.E."/>
            <person name="Peterson D.G."/>
            <person name="Pollock D.D."/>
            <person name="Pourmand N."/>
            <person name="Raney B.J."/>
            <person name="Roessler K.A."/>
            <person name="Sanford J.R."/>
            <person name="Sawyer R.H."/>
            <person name="Schmidt C.J."/>
            <person name="Triplett E.W."/>
            <person name="Tuberville T.D."/>
            <person name="Venegas-Anaya M."/>
            <person name="Howard J.T."/>
            <person name="Jarvis E.D."/>
            <person name="Guillette L.J.Jr."/>
            <person name="Glenn T.C."/>
            <person name="Green R.E."/>
            <person name="Ray D.A."/>
        </authorList>
    </citation>
    <scope>NUCLEOTIDE SEQUENCE [LARGE SCALE GENOMIC DNA]</scope>
    <source>
        <strain evidence="5">KSC_2009_1</strain>
    </source>
</reference>
<evidence type="ECO:0000259" key="4">
    <source>
        <dbReference type="PROSITE" id="PS50051"/>
    </source>
</evidence>
<dbReference type="InterPro" id="IPR031327">
    <property type="entry name" value="MCM"/>
</dbReference>
<accession>A0A151MNQ2</accession>
<dbReference type="PANTHER" id="PTHR11630">
    <property type="entry name" value="DNA REPLICATION LICENSING FACTOR MCM FAMILY MEMBER"/>
    <property type="match status" value="1"/>
</dbReference>
<evidence type="ECO:0000313" key="5">
    <source>
        <dbReference type="EMBL" id="KYO26165.1"/>
    </source>
</evidence>
<dbReference type="STRING" id="8496.A0A151MNQ2"/>
<comment type="similarity">
    <text evidence="1">Belongs to the MCM family.</text>
</comment>
<dbReference type="GO" id="GO:0017116">
    <property type="term" value="F:single-stranded DNA helicase activity"/>
    <property type="evidence" value="ECO:0007669"/>
    <property type="project" value="TreeGrafter"/>
</dbReference>
<protein>
    <recommendedName>
        <fullName evidence="4">MCM C-terminal AAA(+) ATPase domain-containing protein</fullName>
    </recommendedName>
</protein>
<keyword evidence="6" id="KW-1185">Reference proteome</keyword>
<dbReference type="GO" id="GO:0006271">
    <property type="term" value="P:DNA strand elongation involved in DNA replication"/>
    <property type="evidence" value="ECO:0007669"/>
    <property type="project" value="TreeGrafter"/>
</dbReference>
<organism evidence="5 6">
    <name type="scientific">Alligator mississippiensis</name>
    <name type="common">American alligator</name>
    <dbReference type="NCBI Taxonomy" id="8496"/>
    <lineage>
        <taxon>Eukaryota</taxon>
        <taxon>Metazoa</taxon>
        <taxon>Chordata</taxon>
        <taxon>Craniata</taxon>
        <taxon>Vertebrata</taxon>
        <taxon>Euteleostomi</taxon>
        <taxon>Archelosauria</taxon>
        <taxon>Archosauria</taxon>
        <taxon>Crocodylia</taxon>
        <taxon>Alligatoridae</taxon>
        <taxon>Alligatorinae</taxon>
        <taxon>Alligator</taxon>
    </lineage>
</organism>
<keyword evidence="2" id="KW-0547">Nucleotide-binding</keyword>
<comment type="caution">
    <text evidence="5">The sequence shown here is derived from an EMBL/GenBank/DDBJ whole genome shotgun (WGS) entry which is preliminary data.</text>
</comment>
<gene>
    <name evidence="5" type="ORF">Y1Q_0003907</name>
</gene>
<dbReference type="GO" id="GO:0042555">
    <property type="term" value="C:MCM complex"/>
    <property type="evidence" value="ECO:0007669"/>
    <property type="project" value="TreeGrafter"/>
</dbReference>